<dbReference type="InterPro" id="IPR054640">
    <property type="entry name" value="Sfum_1244-like"/>
</dbReference>
<dbReference type="InterPro" id="IPR049199">
    <property type="entry name" value="DUF6866_N"/>
</dbReference>
<dbReference type="EMBL" id="MFSU01000099">
    <property type="protein sequence ID" value="OGI45657.1"/>
    <property type="molecule type" value="Genomic_DNA"/>
</dbReference>
<dbReference type="InterPro" id="IPR049200">
    <property type="entry name" value="DUF6866_C"/>
</dbReference>
<evidence type="ECO:0000313" key="3">
    <source>
        <dbReference type="EMBL" id="OGI45657.1"/>
    </source>
</evidence>
<evidence type="ECO:0000259" key="1">
    <source>
        <dbReference type="Pfam" id="PF21739"/>
    </source>
</evidence>
<dbReference type="Pfam" id="PF21740">
    <property type="entry name" value="DUF6866_C"/>
    <property type="match status" value="1"/>
</dbReference>
<evidence type="ECO:0000313" key="4">
    <source>
        <dbReference type="Proteomes" id="UP000178885"/>
    </source>
</evidence>
<feature type="domain" description="DUF6866" evidence="1">
    <location>
        <begin position="6"/>
        <end position="157"/>
    </location>
</feature>
<protein>
    <submittedName>
        <fullName evidence="3">Uncharacterized protein</fullName>
    </submittedName>
</protein>
<dbReference type="Pfam" id="PF21739">
    <property type="entry name" value="DUF6866_N"/>
    <property type="match status" value="1"/>
</dbReference>
<dbReference type="NCBIfam" id="NF045620">
    <property type="entry name" value="Sfum_1244_fam"/>
    <property type="match status" value="1"/>
</dbReference>
<name>A0A1F6TKJ7_9PROT</name>
<dbReference type="AlphaFoldDB" id="A0A1F6TKJ7"/>
<dbReference type="Proteomes" id="UP000178885">
    <property type="component" value="Unassembled WGS sequence"/>
</dbReference>
<accession>A0A1F6TKJ7</accession>
<comment type="caution">
    <text evidence="3">The sequence shown here is derived from an EMBL/GenBank/DDBJ whole genome shotgun (WGS) entry which is preliminary data.</text>
</comment>
<sequence length="359" mass="40746">MNLGLLANTVQKNCHISDARHAGDFTLCVFLMKMREYYRWEHQLSFSYNLPQQDVSAWLDEREAMWQGLEASAFEPLPLERGASDPFDTETANRELIPRGYVYSGGYGRFHKPHFFLGTLLHKEERAGHTVVVSSCEYARDLEAPPAMLQGDTIFVRQESVRRFLWEKIEEWRWNRRNEAMSRALACYDFEADAEGALDRMTQNETETMILHELGEALAGERLGADWGAMRAALARSRTEIAVRAVRDLLADCASTLPTLIERRNTPALHFYFACFTGMRRELFPQALESYRRWVARDDIEPLRAAIAEGEAHWLELAQRLLAAHRTGGADAEAAIERLLAASAGATPVCAVPAMNQKH</sequence>
<gene>
    <name evidence="3" type="ORF">A2151_02115</name>
</gene>
<evidence type="ECO:0000259" key="2">
    <source>
        <dbReference type="Pfam" id="PF21740"/>
    </source>
</evidence>
<reference evidence="3 4" key="1">
    <citation type="journal article" date="2016" name="Nat. Commun.">
        <title>Thousands of microbial genomes shed light on interconnected biogeochemical processes in an aquifer system.</title>
        <authorList>
            <person name="Anantharaman K."/>
            <person name="Brown C.T."/>
            <person name="Hug L.A."/>
            <person name="Sharon I."/>
            <person name="Castelle C.J."/>
            <person name="Probst A.J."/>
            <person name="Thomas B.C."/>
            <person name="Singh A."/>
            <person name="Wilkins M.J."/>
            <person name="Karaoz U."/>
            <person name="Brodie E.L."/>
            <person name="Williams K.H."/>
            <person name="Hubbard S.S."/>
            <person name="Banfield J.F."/>
        </authorList>
    </citation>
    <scope>NUCLEOTIDE SEQUENCE [LARGE SCALE GENOMIC DNA]</scope>
</reference>
<proteinExistence type="predicted"/>
<organism evidence="3 4">
    <name type="scientific">Candidatus Muproteobacteria bacterium RBG_16_65_34</name>
    <dbReference type="NCBI Taxonomy" id="1817760"/>
    <lineage>
        <taxon>Bacteria</taxon>
        <taxon>Pseudomonadati</taxon>
        <taxon>Pseudomonadota</taxon>
        <taxon>Candidatus Muproteobacteria</taxon>
    </lineage>
</organism>
<feature type="domain" description="DUF6866" evidence="2">
    <location>
        <begin position="162"/>
        <end position="341"/>
    </location>
</feature>
<dbReference type="STRING" id="1817760.A2151_02115"/>